<evidence type="ECO:0000313" key="3">
    <source>
        <dbReference type="Proteomes" id="UP001463665"/>
    </source>
</evidence>
<accession>A0AAU6WQS2</accession>
<dbReference type="RefSeq" id="WP_345766853.1">
    <property type="nucleotide sequence ID" value="NZ_CP154834.1"/>
</dbReference>
<keyword evidence="3" id="KW-1185">Reference proteome</keyword>
<dbReference type="EMBL" id="CP154834">
    <property type="protein sequence ID" value="XAO74933.1"/>
    <property type="molecule type" value="Genomic_DNA"/>
</dbReference>
<evidence type="ECO:0000313" key="2">
    <source>
        <dbReference type="EMBL" id="XAO74933.1"/>
    </source>
</evidence>
<gene>
    <name evidence="2" type="ORF">AAFP95_02575</name>
</gene>
<feature type="transmembrane region" description="Helical" evidence="1">
    <location>
        <begin position="24"/>
        <end position="45"/>
    </location>
</feature>
<reference evidence="2 3" key="1">
    <citation type="submission" date="2024-04" db="EMBL/GenBank/DDBJ databases">
        <title>Genome sequencing and assembly of rice foliar adapted Chryseobacterium endophyticum OsEnb-ALM-A6.</title>
        <authorList>
            <person name="Kumar S."/>
            <person name="Javed M."/>
            <person name="Chouhan V."/>
            <person name="Charishma K."/>
            <person name="Patel A."/>
            <person name="Kumar M."/>
            <person name="Sahu K.P."/>
            <person name="Kumar A."/>
        </authorList>
    </citation>
    <scope>NUCLEOTIDE SEQUENCE [LARGE SCALE GENOMIC DNA]</scope>
    <source>
        <strain evidence="2 3">OsEnb-ALM-A6</strain>
    </source>
</reference>
<protein>
    <submittedName>
        <fullName evidence="2">Uncharacterized protein</fullName>
    </submittedName>
</protein>
<feature type="transmembrane region" description="Helical" evidence="1">
    <location>
        <begin position="65"/>
        <end position="88"/>
    </location>
</feature>
<name>A0AAU6WQS2_9FLAO</name>
<organism evidence="2 3">
    <name type="scientific">Chryseobacterium endophyticum</name>
    <dbReference type="NCBI Taxonomy" id="1854762"/>
    <lineage>
        <taxon>Bacteria</taxon>
        <taxon>Pseudomonadati</taxon>
        <taxon>Bacteroidota</taxon>
        <taxon>Flavobacteriia</taxon>
        <taxon>Flavobacteriales</taxon>
        <taxon>Weeksellaceae</taxon>
        <taxon>Chryseobacterium group</taxon>
        <taxon>Chryseobacterium</taxon>
    </lineage>
</organism>
<evidence type="ECO:0000256" key="1">
    <source>
        <dbReference type="SAM" id="Phobius"/>
    </source>
</evidence>
<keyword evidence="1" id="KW-0472">Membrane</keyword>
<dbReference type="AlphaFoldDB" id="A0AAU6WQS2"/>
<proteinExistence type="predicted"/>
<keyword evidence="1" id="KW-1133">Transmembrane helix</keyword>
<sequence>MQNLDSNSICSAVLYIIKNYPLTILLYCMVCFIAGLLISLVLILVMKKCKAFSRIPKYYNWLVKLYIPAIFTINSIVSLQLGLFWGSYETIKKTAFPSLHRFILQVSALFSKIRMQKLNLSEE</sequence>
<keyword evidence="1" id="KW-0812">Transmembrane</keyword>
<dbReference type="Proteomes" id="UP001463665">
    <property type="component" value="Chromosome"/>
</dbReference>